<name>A0A6A4CXR8_9STRA</name>
<comment type="caution">
    <text evidence="1">The sequence shown here is derived from an EMBL/GenBank/DDBJ whole genome shotgun (WGS) entry which is preliminary data.</text>
</comment>
<dbReference type="PANTHER" id="PTHR37066:SF1">
    <property type="entry name" value="LNS2_PITP DOMAIN-CONTAINING PROTEIN"/>
    <property type="match status" value="1"/>
</dbReference>
<dbReference type="PANTHER" id="PTHR37066">
    <property type="entry name" value="HELICASE-ASSOCIATED"/>
    <property type="match status" value="1"/>
</dbReference>
<sequence>MLSRALLRAPHRAWRLHKPLVPSLWGEVAPGNSGLSARCLSSTRSKEWDAGALGANTSSLSEEKLHWKTTAREDKILAALRTYKEIKGDTLVPQSFVVPSGDARWPRVTWGYTLGHGVNKLRSKASKHKISSRMETELKEMNFAHDAFQFQWDEIIMPALRHFYKVHGHTDVSYGFVVPDSDDAWPRLSWNWPLGGTVFRVRIGNGFSRQVEESKEELKKMKLCYEMTMPERDWNEKILPALKVFRQVHDHCIVGKSFVVPRAYPWPEEAWDLRLGRIVNQIRDGRVHRALAARDKEILNEMGFAWNRNVFIWNERIIPALQTYVAEFKTCRIPRTFVVPSCEPWPKSAWNVALGKRVGAMKDHGRYFSCIGRDIDRLKVLGFSFELSRRAWETLVDPLLDIHESCYGDKTVPHDFVIPPQAPWPKKRWGVHLGAFVASNKWARKVVDKKTT</sequence>
<gene>
    <name evidence="1" type="ORF">PR003_g23947</name>
</gene>
<dbReference type="Proteomes" id="UP000434957">
    <property type="component" value="Unassembled WGS sequence"/>
</dbReference>
<evidence type="ECO:0000313" key="1">
    <source>
        <dbReference type="EMBL" id="KAE9295699.1"/>
    </source>
</evidence>
<keyword evidence="2" id="KW-1185">Reference proteome</keyword>
<dbReference type="EMBL" id="QXFT01002605">
    <property type="protein sequence ID" value="KAE9295699.1"/>
    <property type="molecule type" value="Genomic_DNA"/>
</dbReference>
<evidence type="ECO:0000313" key="2">
    <source>
        <dbReference type="Proteomes" id="UP000434957"/>
    </source>
</evidence>
<reference evidence="1 2" key="1">
    <citation type="submission" date="2018-08" db="EMBL/GenBank/DDBJ databases">
        <title>Genomic investigation of the strawberry pathogen Phytophthora fragariae indicates pathogenicity is determined by transcriptional variation in three key races.</title>
        <authorList>
            <person name="Adams T.M."/>
            <person name="Armitage A.D."/>
            <person name="Sobczyk M.K."/>
            <person name="Bates H.J."/>
            <person name="Dunwell J.M."/>
            <person name="Nellist C.F."/>
            <person name="Harrison R.J."/>
        </authorList>
    </citation>
    <scope>NUCLEOTIDE SEQUENCE [LARGE SCALE GENOMIC DNA]</scope>
    <source>
        <strain evidence="1 2">SCRP333</strain>
    </source>
</reference>
<proteinExistence type="predicted"/>
<dbReference type="AlphaFoldDB" id="A0A6A4CXR8"/>
<protein>
    <submittedName>
        <fullName evidence="1">Uncharacterized protein</fullName>
    </submittedName>
</protein>
<accession>A0A6A4CXR8</accession>
<organism evidence="1 2">
    <name type="scientific">Phytophthora rubi</name>
    <dbReference type="NCBI Taxonomy" id="129364"/>
    <lineage>
        <taxon>Eukaryota</taxon>
        <taxon>Sar</taxon>
        <taxon>Stramenopiles</taxon>
        <taxon>Oomycota</taxon>
        <taxon>Peronosporomycetes</taxon>
        <taxon>Peronosporales</taxon>
        <taxon>Peronosporaceae</taxon>
        <taxon>Phytophthora</taxon>
    </lineage>
</organism>